<dbReference type="Pfam" id="PF01938">
    <property type="entry name" value="TRAM"/>
    <property type="match status" value="1"/>
</dbReference>
<dbReference type="AlphaFoldDB" id="A0A0M9AJH3"/>
<proteinExistence type="predicted"/>
<dbReference type="InterPro" id="IPR002792">
    <property type="entry name" value="TRAM_dom"/>
</dbReference>
<organism evidence="3 4">
    <name type="scientific">Halorubrum tropicale</name>
    <dbReference type="NCBI Taxonomy" id="1765655"/>
    <lineage>
        <taxon>Archaea</taxon>
        <taxon>Methanobacteriati</taxon>
        <taxon>Methanobacteriota</taxon>
        <taxon>Stenosarchaea group</taxon>
        <taxon>Halobacteria</taxon>
        <taxon>Halobacteriales</taxon>
        <taxon>Haloferacaceae</taxon>
        <taxon>Halorubrum</taxon>
    </lineage>
</organism>
<dbReference type="PATRIC" id="fig|1705389.3.peg.1804"/>
<reference evidence="3 4" key="1">
    <citation type="submission" date="2015-08" db="EMBL/GenBank/DDBJ databases">
        <title>Genomes of Isolates from Cabo Rojo, PR.</title>
        <authorList>
            <person name="Sanchez-Nieves R.L."/>
            <person name="Montalvo-Rodriguez R."/>
        </authorList>
    </citation>
    <scope>NUCLEOTIDE SEQUENCE [LARGE SCALE GENOMIC DNA]</scope>
    <source>
        <strain evidence="3 4">5</strain>
    </source>
</reference>
<evidence type="ECO:0000313" key="4">
    <source>
        <dbReference type="Proteomes" id="UP000037747"/>
    </source>
</evidence>
<feature type="compositionally biased region" description="Basic and acidic residues" evidence="1">
    <location>
        <begin position="80"/>
        <end position="95"/>
    </location>
</feature>
<dbReference type="OrthoDB" id="28569at2157"/>
<dbReference type="InterPro" id="IPR012340">
    <property type="entry name" value="NA-bd_OB-fold"/>
</dbReference>
<dbReference type="Proteomes" id="UP000037747">
    <property type="component" value="Unassembled WGS sequence"/>
</dbReference>
<evidence type="ECO:0000259" key="2">
    <source>
        <dbReference type="PROSITE" id="PS50926"/>
    </source>
</evidence>
<protein>
    <submittedName>
        <fullName evidence="3">Deoxyribonuclease</fullName>
    </submittedName>
</protein>
<dbReference type="SUPFAM" id="SSF50249">
    <property type="entry name" value="Nucleic acid-binding proteins"/>
    <property type="match status" value="1"/>
</dbReference>
<dbReference type="Gene3D" id="2.40.50.140">
    <property type="entry name" value="Nucleic acid-binding proteins"/>
    <property type="match status" value="1"/>
</dbReference>
<evidence type="ECO:0000256" key="1">
    <source>
        <dbReference type="SAM" id="MobiDB-lite"/>
    </source>
</evidence>
<accession>A0A0M9AJH3</accession>
<dbReference type="PROSITE" id="PS50926">
    <property type="entry name" value="TRAM"/>
    <property type="match status" value="1"/>
</dbReference>
<dbReference type="EMBL" id="LIST01000011">
    <property type="protein sequence ID" value="KOX93317.1"/>
    <property type="molecule type" value="Genomic_DNA"/>
</dbReference>
<keyword evidence="4" id="KW-1185">Reference proteome</keyword>
<gene>
    <name evidence="3" type="ORF">AMR74_16410</name>
</gene>
<feature type="region of interest" description="Disordered" evidence="1">
    <location>
        <begin position="49"/>
        <end position="95"/>
    </location>
</feature>
<sequence length="142" mass="15409">MEISEELQTVYSATVEVQDGEYYLLVPAREIEIGSLEVEESVRVALLPPASSTTIKDDAASSLEPQTEPDESTGPPVSEGETREVDIESIGDRGDGIAKVDRGYVVIVPDTDLGETVTVEIEQVQDNVAFATVVDRNLRQTQ</sequence>
<dbReference type="RefSeq" id="WP_053773121.1">
    <property type="nucleotide sequence ID" value="NZ_LIST01000011.1"/>
</dbReference>
<comment type="caution">
    <text evidence="3">The sequence shown here is derived from an EMBL/GenBank/DDBJ whole genome shotgun (WGS) entry which is preliminary data.</text>
</comment>
<dbReference type="STRING" id="1765655.AMR74_16410"/>
<evidence type="ECO:0000313" key="3">
    <source>
        <dbReference type="EMBL" id="KOX93317.1"/>
    </source>
</evidence>
<name>A0A0M9AJH3_9EURY</name>
<feature type="domain" description="TRAM" evidence="2">
    <location>
        <begin position="76"/>
        <end position="135"/>
    </location>
</feature>